<dbReference type="GO" id="GO:0030497">
    <property type="term" value="P:fatty acid elongation"/>
    <property type="evidence" value="ECO:0007669"/>
    <property type="project" value="TreeGrafter"/>
</dbReference>
<protein>
    <submittedName>
        <fullName evidence="3">3-oxoacyl-[acyl-carrier protein] reductase</fullName>
    </submittedName>
</protein>
<dbReference type="AlphaFoldDB" id="A0A1G6L3H3"/>
<dbReference type="PRINTS" id="PR00081">
    <property type="entry name" value="GDHRDH"/>
</dbReference>
<reference evidence="3 4" key="1">
    <citation type="submission" date="2016-10" db="EMBL/GenBank/DDBJ databases">
        <authorList>
            <person name="de Groot N.N."/>
        </authorList>
    </citation>
    <scope>NUCLEOTIDE SEQUENCE [LARGE SCALE GENOMIC DNA]</scope>
    <source>
        <strain evidence="3 4">DSM 45514</strain>
    </source>
</reference>
<keyword evidence="4" id="KW-1185">Reference proteome</keyword>
<dbReference type="RefSeq" id="WP_091567928.1">
    <property type="nucleotide sequence ID" value="NZ_FMZA01000007.1"/>
</dbReference>
<name>A0A1G6L3H3_9BACL</name>
<dbReference type="Pfam" id="PF13561">
    <property type="entry name" value="adh_short_C2"/>
    <property type="match status" value="1"/>
</dbReference>
<dbReference type="EMBL" id="FMZA01000007">
    <property type="protein sequence ID" value="SDC37859.1"/>
    <property type="molecule type" value="Genomic_DNA"/>
</dbReference>
<comment type="similarity">
    <text evidence="1">Belongs to the short-chain dehydrogenases/reductases (SDR) family.</text>
</comment>
<dbReference type="PANTHER" id="PTHR42760">
    <property type="entry name" value="SHORT-CHAIN DEHYDROGENASES/REDUCTASES FAMILY MEMBER"/>
    <property type="match status" value="1"/>
</dbReference>
<dbReference type="GO" id="GO:0016616">
    <property type="term" value="F:oxidoreductase activity, acting on the CH-OH group of donors, NAD or NADP as acceptor"/>
    <property type="evidence" value="ECO:0007669"/>
    <property type="project" value="TreeGrafter"/>
</dbReference>
<proteinExistence type="inferred from homology"/>
<dbReference type="STRING" id="1236220.SAMN04488112_10732"/>
<dbReference type="InterPro" id="IPR036291">
    <property type="entry name" value="NAD(P)-bd_dom_sf"/>
</dbReference>
<evidence type="ECO:0000313" key="4">
    <source>
        <dbReference type="Proteomes" id="UP000199387"/>
    </source>
</evidence>
<evidence type="ECO:0000313" key="3">
    <source>
        <dbReference type="EMBL" id="SDC37859.1"/>
    </source>
</evidence>
<evidence type="ECO:0000256" key="1">
    <source>
        <dbReference type="ARBA" id="ARBA00006484"/>
    </source>
</evidence>
<gene>
    <name evidence="3" type="ORF">SAMN04488112_10732</name>
</gene>
<dbReference type="SUPFAM" id="SSF51735">
    <property type="entry name" value="NAD(P)-binding Rossmann-fold domains"/>
    <property type="match status" value="1"/>
</dbReference>
<sequence>METKQRRVALVTGSSRGLGRMAAQVLAESGWRLAVQFRQRADRAQQLAKAWTEAKAFQADVSVREQAKGLVRETVEHFGRLDALIHAVGPFFRERRRFADYTLDEIDHLVDGNLKSAMYTTHAALPHLRRSGSGRVVLFGFGRVGEAPAWPDRAAYAAAKTGLASLTKTLAVEEAPFGVTVNMVCPGDIVGENKEKRIAEVQGRGDKETPRGRPGSGEDVARVIQFLCEPDSDFTTGNIIQVTGGLDVIHPDSKA</sequence>
<keyword evidence="2" id="KW-0560">Oxidoreductase</keyword>
<evidence type="ECO:0000256" key="2">
    <source>
        <dbReference type="ARBA" id="ARBA00023002"/>
    </source>
</evidence>
<dbReference type="OrthoDB" id="9803333at2"/>
<accession>A0A1G6L3H3</accession>
<dbReference type="FunFam" id="3.40.50.720:FF:000084">
    <property type="entry name" value="Short-chain dehydrogenase reductase"/>
    <property type="match status" value="1"/>
</dbReference>
<dbReference type="Gene3D" id="3.40.50.720">
    <property type="entry name" value="NAD(P)-binding Rossmann-like Domain"/>
    <property type="match status" value="1"/>
</dbReference>
<dbReference type="PANTHER" id="PTHR42760:SF36">
    <property type="entry name" value="OXIDOREDUCTASE YTKK-RELATED"/>
    <property type="match status" value="1"/>
</dbReference>
<dbReference type="Proteomes" id="UP000199387">
    <property type="component" value="Unassembled WGS sequence"/>
</dbReference>
<dbReference type="CDD" id="cd05233">
    <property type="entry name" value="SDR_c"/>
    <property type="match status" value="1"/>
</dbReference>
<dbReference type="InterPro" id="IPR002347">
    <property type="entry name" value="SDR_fam"/>
</dbReference>
<dbReference type="GO" id="GO:0008206">
    <property type="term" value="P:bile acid metabolic process"/>
    <property type="evidence" value="ECO:0007669"/>
    <property type="project" value="UniProtKB-ARBA"/>
</dbReference>
<organism evidence="3 4">
    <name type="scientific">Melghirimyces thermohalophilus</name>
    <dbReference type="NCBI Taxonomy" id="1236220"/>
    <lineage>
        <taxon>Bacteria</taxon>
        <taxon>Bacillati</taxon>
        <taxon>Bacillota</taxon>
        <taxon>Bacilli</taxon>
        <taxon>Bacillales</taxon>
        <taxon>Thermoactinomycetaceae</taxon>
        <taxon>Melghirimyces</taxon>
    </lineage>
</organism>